<dbReference type="Proteomes" id="UP000663856">
    <property type="component" value="Unassembled WGS sequence"/>
</dbReference>
<reference evidence="5" key="1">
    <citation type="submission" date="2021-02" db="EMBL/GenBank/DDBJ databases">
        <authorList>
            <person name="Nowell W R."/>
        </authorList>
    </citation>
    <scope>NUCLEOTIDE SEQUENCE</scope>
</reference>
<evidence type="ECO:0000313" key="6">
    <source>
        <dbReference type="Proteomes" id="UP000663856"/>
    </source>
</evidence>
<feature type="compositionally biased region" description="Basic residues" evidence="3">
    <location>
        <begin position="295"/>
        <end position="319"/>
    </location>
</feature>
<organism evidence="5 6">
    <name type="scientific">Rotaria magnacalcarata</name>
    <dbReference type="NCBI Taxonomy" id="392030"/>
    <lineage>
        <taxon>Eukaryota</taxon>
        <taxon>Metazoa</taxon>
        <taxon>Spiralia</taxon>
        <taxon>Gnathifera</taxon>
        <taxon>Rotifera</taxon>
        <taxon>Eurotatoria</taxon>
        <taxon>Bdelloidea</taxon>
        <taxon>Philodinida</taxon>
        <taxon>Philodinidae</taxon>
        <taxon>Rotaria</taxon>
    </lineage>
</organism>
<accession>A0A816WR09</accession>
<proteinExistence type="predicted"/>
<dbReference type="Proteomes" id="UP000663887">
    <property type="component" value="Unassembled WGS sequence"/>
</dbReference>
<evidence type="ECO:0000313" key="4">
    <source>
        <dbReference type="EMBL" id="CAF2040550.1"/>
    </source>
</evidence>
<dbReference type="PANTHER" id="PTHR10680:SF14">
    <property type="entry name" value="PEPTIDYL-GLYCINE ALPHA-AMIDATING MONOOXYGENASE"/>
    <property type="match status" value="1"/>
</dbReference>
<dbReference type="SUPFAM" id="SSF63825">
    <property type="entry name" value="YWTD domain"/>
    <property type="match status" value="1"/>
</dbReference>
<gene>
    <name evidence="5" type="ORF">WKI299_LOCUS27600</name>
    <name evidence="4" type="ORF">XDN619_LOCUS6597</name>
</gene>
<evidence type="ECO:0000256" key="1">
    <source>
        <dbReference type="ARBA" id="ARBA00022729"/>
    </source>
</evidence>
<dbReference type="PANTHER" id="PTHR10680">
    <property type="entry name" value="PEPTIDYL-GLYCINE ALPHA-AMIDATING MONOOXYGENASE"/>
    <property type="match status" value="1"/>
</dbReference>
<keyword evidence="1" id="KW-0732">Signal</keyword>
<dbReference type="Gene3D" id="2.120.10.30">
    <property type="entry name" value="TolB, C-terminal domain"/>
    <property type="match status" value="1"/>
</dbReference>
<evidence type="ECO:0000313" key="5">
    <source>
        <dbReference type="EMBL" id="CAF2137312.1"/>
    </source>
</evidence>
<evidence type="ECO:0000256" key="2">
    <source>
        <dbReference type="ARBA" id="ARBA00023180"/>
    </source>
</evidence>
<keyword evidence="2" id="KW-0325">Glycoprotein</keyword>
<dbReference type="CDD" id="cd05819">
    <property type="entry name" value="NHL"/>
    <property type="match status" value="1"/>
</dbReference>
<comment type="caution">
    <text evidence="5">The sequence shown here is derived from an EMBL/GenBank/DDBJ whole genome shotgun (WGS) entry which is preliminary data.</text>
</comment>
<feature type="region of interest" description="Disordered" evidence="3">
    <location>
        <begin position="294"/>
        <end position="319"/>
    </location>
</feature>
<dbReference type="AlphaFoldDB" id="A0A816WR09"/>
<dbReference type="EMBL" id="CAJNRG010001878">
    <property type="protein sequence ID" value="CAF2040550.1"/>
    <property type="molecule type" value="Genomic_DNA"/>
</dbReference>
<dbReference type="InterPro" id="IPR011042">
    <property type="entry name" value="6-blade_b-propeller_TolB-like"/>
</dbReference>
<protein>
    <recommendedName>
        <fullName evidence="7">NHL repeat-containing protein</fullName>
    </recommendedName>
</protein>
<dbReference type="EMBL" id="CAJNRF010012082">
    <property type="protein sequence ID" value="CAF2137312.1"/>
    <property type="molecule type" value="Genomic_DNA"/>
</dbReference>
<sequence>MTFKINGCSNKLTISTFIPEIPVKARWAQNPVTVVGGNGRANATNQLAYSRGLFADDYQTSVIADIWNHRIVQWMKDDMNGQVVAGGRPYWWRHPSKGLWVGKVTLSRNFATAGDRGRGDRLDQWKYPTDVLIDKETDSLIISDYENGRVVRWSRQSGTTQGEILINYIFCIGLAMDDQRNLYVSRPDAVRRYQIGDKQGTHIAGDIGQGSGLNQLKESRYVFVDRQQTVYVPDCFNHRAMKWNKGATEGIVVAEVHGNGNALNQLAFPNGLLVDTLDILYVTEFRNDRVMRWPKGARQHSKKKVSHKTSSKQFKKKVL</sequence>
<evidence type="ECO:0000256" key="3">
    <source>
        <dbReference type="SAM" id="MobiDB-lite"/>
    </source>
</evidence>
<evidence type="ECO:0008006" key="7">
    <source>
        <dbReference type="Google" id="ProtNLM"/>
    </source>
</evidence>
<name>A0A816WR09_9BILA</name>